<name>A0A0G0MUZ4_9BACT</name>
<evidence type="ECO:0000313" key="2">
    <source>
        <dbReference type="EMBL" id="KKR04246.1"/>
    </source>
</evidence>
<organism evidence="2 3">
    <name type="scientific">Candidatus Uhrbacteria bacterium GW2011_GWF2_39_13</name>
    <dbReference type="NCBI Taxonomy" id="1618995"/>
    <lineage>
        <taxon>Bacteria</taxon>
        <taxon>Candidatus Uhriibacteriota</taxon>
    </lineage>
</organism>
<proteinExistence type="predicted"/>
<keyword evidence="1" id="KW-1133">Transmembrane helix</keyword>
<dbReference type="Proteomes" id="UP000033935">
    <property type="component" value="Unassembled WGS sequence"/>
</dbReference>
<feature type="transmembrane region" description="Helical" evidence="1">
    <location>
        <begin position="101"/>
        <end position="124"/>
    </location>
</feature>
<reference evidence="2 3" key="1">
    <citation type="journal article" date="2015" name="Nature">
        <title>rRNA introns, odd ribosomes, and small enigmatic genomes across a large radiation of phyla.</title>
        <authorList>
            <person name="Brown C.T."/>
            <person name="Hug L.A."/>
            <person name="Thomas B.C."/>
            <person name="Sharon I."/>
            <person name="Castelle C.J."/>
            <person name="Singh A."/>
            <person name="Wilkins M.J."/>
            <person name="Williams K.H."/>
            <person name="Banfield J.F."/>
        </authorList>
    </citation>
    <scope>NUCLEOTIDE SEQUENCE [LARGE SCALE GENOMIC DNA]</scope>
</reference>
<dbReference type="Pfam" id="PF18895">
    <property type="entry name" value="T4SS_pilin"/>
    <property type="match status" value="1"/>
</dbReference>
<accession>A0A0G0MUZ4</accession>
<keyword evidence="1" id="KW-0812">Transmembrane</keyword>
<dbReference type="InterPro" id="IPR043993">
    <property type="entry name" value="T4SS_pilin"/>
</dbReference>
<dbReference type="EMBL" id="LBWG01000010">
    <property type="protein sequence ID" value="KKR04246.1"/>
    <property type="molecule type" value="Genomic_DNA"/>
</dbReference>
<feature type="transmembrane region" description="Helical" evidence="1">
    <location>
        <begin position="67"/>
        <end position="89"/>
    </location>
</feature>
<comment type="caution">
    <text evidence="2">The sequence shown here is derived from an EMBL/GenBank/DDBJ whole genome shotgun (WGS) entry which is preliminary data.</text>
</comment>
<dbReference type="AlphaFoldDB" id="A0A0G0MUZ4"/>
<evidence type="ECO:0000313" key="3">
    <source>
        <dbReference type="Proteomes" id="UP000033935"/>
    </source>
</evidence>
<protein>
    <submittedName>
        <fullName evidence="2">Uncharacterized protein</fullName>
    </submittedName>
</protein>
<keyword evidence="1" id="KW-0472">Membrane</keyword>
<sequence length="141" mass="14653">MTLKRSTGLGIVFMFFLCLLLFIFLPDSALAQSATSTISQGLQNTAGTTYDTNLTATVFIGNLIRTLIGATGILFLVITIYAGILYMTAAGDDTKIKKAKGMLTSSVIGIIIVVGAYAMTSYIVSALSTAAVPTTTTAPPG</sequence>
<evidence type="ECO:0000256" key="1">
    <source>
        <dbReference type="SAM" id="Phobius"/>
    </source>
</evidence>
<gene>
    <name evidence="2" type="ORF">UT30_C0010G0010</name>
</gene>